<feature type="binding site" evidence="6">
    <location>
        <position position="232"/>
    </location>
    <ligand>
        <name>FMN</name>
        <dbReference type="ChEBI" id="CHEBI:58210"/>
    </ligand>
</feature>
<sequence length="458" mass="50499">MSTRRELRLNTFQMSTPTHNWAGMWRHPDDRGTEYNQLDYWTSMAQLAERGLLDAIFIADVFGVYDVYGGSADAALRSGAQAPCLDPSIAISAMAHATRHVGFGVTANLTYEHPFQFARRYSTLDHFTRGRVGWNIVTGYLKSGASGMGLNDIRSHDIRYDAADDFMQAVYKLWEASWEDGAVVRDRASGIFTHPDKVHVIKHDGPYYQVNARHLSEPSPQRTPVLYQAGTSQRGIAFAAQHAECVFINGTSKGSVARSVKTLREQAVRYGRKPDDIAAFLGCNVVVAASRGEAQDLLEDYRRYLDVQGQLSLVAGWTGIDFADIALDDAVQFVKSNAVQSTVEHLTINAPRPFTVREVADFGVPGARAPFILGTPSEVADELISWVDETGIDGFNLVRIVSPGSLQRFVDMVVPELQSRGAFKTQYREGTLREKLFGDGPLLNARHPGGALRGSLRG</sequence>
<dbReference type="InterPro" id="IPR016215">
    <property type="entry name" value="NTA_MOA"/>
</dbReference>
<accession>A0A5C0B5S2</accession>
<evidence type="ECO:0000256" key="4">
    <source>
        <dbReference type="ARBA" id="ARBA00023033"/>
    </source>
</evidence>
<keyword evidence="1 6" id="KW-0285">Flavoprotein</keyword>
<dbReference type="KEGG" id="pacr:FXN63_21870"/>
<evidence type="ECO:0000259" key="7">
    <source>
        <dbReference type="Pfam" id="PF00296"/>
    </source>
</evidence>
<keyword evidence="3" id="KW-0560">Oxidoreductase</keyword>
<dbReference type="EMBL" id="CP043046">
    <property type="protein sequence ID" value="QEI08191.1"/>
    <property type="molecule type" value="Genomic_DNA"/>
</dbReference>
<feature type="domain" description="Luciferase-like" evidence="7">
    <location>
        <begin position="25"/>
        <end position="393"/>
    </location>
</feature>
<evidence type="ECO:0000313" key="9">
    <source>
        <dbReference type="Proteomes" id="UP000325161"/>
    </source>
</evidence>
<protein>
    <submittedName>
        <fullName evidence="8">LLM class flavin-dependent oxidoreductase</fullName>
    </submittedName>
</protein>
<organism evidence="8 9">
    <name type="scientific">Pigmentiphaga aceris</name>
    <dbReference type="NCBI Taxonomy" id="1940612"/>
    <lineage>
        <taxon>Bacteria</taxon>
        <taxon>Pseudomonadati</taxon>
        <taxon>Pseudomonadota</taxon>
        <taxon>Betaproteobacteria</taxon>
        <taxon>Burkholderiales</taxon>
        <taxon>Alcaligenaceae</taxon>
        <taxon>Pigmentiphaga</taxon>
    </lineage>
</organism>
<comment type="similarity">
    <text evidence="5">Belongs to the NtaA/SnaA/DszA monooxygenase family.</text>
</comment>
<feature type="binding site" evidence="6">
    <location>
        <position position="156"/>
    </location>
    <ligand>
        <name>FMN</name>
        <dbReference type="ChEBI" id="CHEBI:58210"/>
    </ligand>
</feature>
<dbReference type="InterPro" id="IPR051260">
    <property type="entry name" value="Diverse_substr_monoxygenases"/>
</dbReference>
<dbReference type="PANTHER" id="PTHR30011">
    <property type="entry name" value="ALKANESULFONATE MONOOXYGENASE-RELATED"/>
    <property type="match status" value="1"/>
</dbReference>
<dbReference type="InterPro" id="IPR036661">
    <property type="entry name" value="Luciferase-like_sf"/>
</dbReference>
<dbReference type="NCBIfam" id="TIGR03860">
    <property type="entry name" value="FMN_nitrolo"/>
    <property type="match status" value="1"/>
</dbReference>
<dbReference type="InterPro" id="IPR011251">
    <property type="entry name" value="Luciferase-like_dom"/>
</dbReference>
<dbReference type="SUPFAM" id="SSF51679">
    <property type="entry name" value="Bacterial luciferase-like"/>
    <property type="match status" value="1"/>
</dbReference>
<dbReference type="RefSeq" id="WP_148817525.1">
    <property type="nucleotide sequence ID" value="NZ_CP043046.1"/>
</dbReference>
<dbReference type="GO" id="GO:0016705">
    <property type="term" value="F:oxidoreductase activity, acting on paired donors, with incorporation or reduction of molecular oxygen"/>
    <property type="evidence" value="ECO:0007669"/>
    <property type="project" value="InterPro"/>
</dbReference>
<keyword evidence="2 6" id="KW-0288">FMN</keyword>
<dbReference type="PIRSF" id="PIRSF000337">
    <property type="entry name" value="NTA_MOA"/>
    <property type="match status" value="1"/>
</dbReference>
<feature type="binding site" evidence="6">
    <location>
        <position position="60"/>
    </location>
    <ligand>
        <name>FMN</name>
        <dbReference type="ChEBI" id="CHEBI:58210"/>
    </ligand>
</feature>
<feature type="binding site" evidence="6">
    <location>
        <position position="160"/>
    </location>
    <ligand>
        <name>FMN</name>
        <dbReference type="ChEBI" id="CHEBI:58210"/>
    </ligand>
</feature>
<evidence type="ECO:0000256" key="5">
    <source>
        <dbReference type="ARBA" id="ARBA00033748"/>
    </source>
</evidence>
<proteinExistence type="inferred from homology"/>
<keyword evidence="9" id="KW-1185">Reference proteome</keyword>
<dbReference type="AlphaFoldDB" id="A0A5C0B5S2"/>
<dbReference type="PANTHER" id="PTHR30011:SF16">
    <property type="entry name" value="C2H2 FINGER DOMAIN TRANSCRIPTION FACTOR (EUROFUNG)-RELATED"/>
    <property type="match status" value="1"/>
</dbReference>
<evidence type="ECO:0000256" key="2">
    <source>
        <dbReference type="ARBA" id="ARBA00022643"/>
    </source>
</evidence>
<reference evidence="8 9" key="1">
    <citation type="submission" date="2019-08" db="EMBL/GenBank/DDBJ databases">
        <title>Amphibian skin-associated Pigmentiphaga: genome sequence and occurrence across geography and hosts.</title>
        <authorList>
            <person name="Bletz M.C."/>
            <person name="Bunk B."/>
            <person name="Sproeer C."/>
            <person name="Biwer P."/>
            <person name="Reiter S."/>
            <person name="Rabemananjara F.C.E."/>
            <person name="Schulz S."/>
            <person name="Overmann J."/>
            <person name="Vences M."/>
        </authorList>
    </citation>
    <scope>NUCLEOTIDE SEQUENCE [LARGE SCALE GENOMIC DNA]</scope>
    <source>
        <strain evidence="8 9">Mada1488</strain>
    </source>
</reference>
<dbReference type="Pfam" id="PF00296">
    <property type="entry name" value="Bac_luciferase"/>
    <property type="match status" value="1"/>
</dbReference>
<evidence type="ECO:0000313" key="8">
    <source>
        <dbReference type="EMBL" id="QEI08191.1"/>
    </source>
</evidence>
<dbReference type="OrthoDB" id="4505903at2"/>
<dbReference type="GO" id="GO:0004497">
    <property type="term" value="F:monooxygenase activity"/>
    <property type="evidence" value="ECO:0007669"/>
    <property type="project" value="UniProtKB-KW"/>
</dbReference>
<evidence type="ECO:0000256" key="6">
    <source>
        <dbReference type="PIRSR" id="PIRSR000337-1"/>
    </source>
</evidence>
<feature type="binding site" evidence="6">
    <location>
        <position position="106"/>
    </location>
    <ligand>
        <name>FMN</name>
        <dbReference type="ChEBI" id="CHEBI:58210"/>
    </ligand>
</feature>
<dbReference type="Proteomes" id="UP000325161">
    <property type="component" value="Chromosome"/>
</dbReference>
<evidence type="ECO:0000256" key="1">
    <source>
        <dbReference type="ARBA" id="ARBA00022630"/>
    </source>
</evidence>
<dbReference type="Gene3D" id="3.20.20.30">
    <property type="entry name" value="Luciferase-like domain"/>
    <property type="match status" value="1"/>
</dbReference>
<evidence type="ECO:0000256" key="3">
    <source>
        <dbReference type="ARBA" id="ARBA00023002"/>
    </source>
</evidence>
<keyword evidence="4" id="KW-0503">Monooxygenase</keyword>
<name>A0A5C0B5S2_9BURK</name>
<gene>
    <name evidence="8" type="ORF">FXN63_21870</name>
</gene>